<evidence type="ECO:0000313" key="2">
    <source>
        <dbReference type="Proteomes" id="UP001162162"/>
    </source>
</evidence>
<gene>
    <name evidence="1" type="ORF">NQ318_002671</name>
</gene>
<proteinExistence type="predicted"/>
<dbReference type="AlphaFoldDB" id="A0AAV8XW14"/>
<accession>A0AAV8XW14</accession>
<evidence type="ECO:0000313" key="1">
    <source>
        <dbReference type="EMBL" id="KAJ8942458.1"/>
    </source>
</evidence>
<dbReference type="Proteomes" id="UP001162162">
    <property type="component" value="Unassembled WGS sequence"/>
</dbReference>
<name>A0AAV8XW14_9CUCU</name>
<reference evidence="1" key="1">
    <citation type="journal article" date="2023" name="Insect Mol. Biol.">
        <title>Genome sequencing provides insights into the evolution of gene families encoding plant cell wall-degrading enzymes in longhorned beetles.</title>
        <authorList>
            <person name="Shin N.R."/>
            <person name="Okamura Y."/>
            <person name="Kirsch R."/>
            <person name="Pauchet Y."/>
        </authorList>
    </citation>
    <scope>NUCLEOTIDE SEQUENCE</scope>
    <source>
        <strain evidence="1">AMC_N1</strain>
    </source>
</reference>
<protein>
    <submittedName>
        <fullName evidence="1">Uncharacterized protein</fullName>
    </submittedName>
</protein>
<sequence length="145" mass="16594">MQQALRLERHATISDALIAALEFKAGKEASRSYKHLVKQVKFEECQVLEDSIKKIIRETLNETRPSNSPLKETRRCYNCGKIRHLQQPGQGTSQDHIRQIDNWNIGQDLGARMKETGEKKVGHRRVHSTEMVASLPQSENLVPDH</sequence>
<comment type="caution">
    <text evidence="1">The sequence shown here is derived from an EMBL/GenBank/DDBJ whole genome shotgun (WGS) entry which is preliminary data.</text>
</comment>
<organism evidence="1 2">
    <name type="scientific">Aromia moschata</name>
    <dbReference type="NCBI Taxonomy" id="1265417"/>
    <lineage>
        <taxon>Eukaryota</taxon>
        <taxon>Metazoa</taxon>
        <taxon>Ecdysozoa</taxon>
        <taxon>Arthropoda</taxon>
        <taxon>Hexapoda</taxon>
        <taxon>Insecta</taxon>
        <taxon>Pterygota</taxon>
        <taxon>Neoptera</taxon>
        <taxon>Endopterygota</taxon>
        <taxon>Coleoptera</taxon>
        <taxon>Polyphaga</taxon>
        <taxon>Cucujiformia</taxon>
        <taxon>Chrysomeloidea</taxon>
        <taxon>Cerambycidae</taxon>
        <taxon>Cerambycinae</taxon>
        <taxon>Callichromatini</taxon>
        <taxon>Aromia</taxon>
    </lineage>
</organism>
<dbReference type="EMBL" id="JAPWTK010000325">
    <property type="protein sequence ID" value="KAJ8942458.1"/>
    <property type="molecule type" value="Genomic_DNA"/>
</dbReference>
<keyword evidence="2" id="KW-1185">Reference proteome</keyword>